<evidence type="ECO:0000313" key="1">
    <source>
        <dbReference type="EMBL" id="JAC65484.1"/>
    </source>
</evidence>
<feature type="non-terminal residue" evidence="1">
    <location>
        <position position="1"/>
    </location>
</feature>
<dbReference type="EMBL" id="GBEZ01021251">
    <property type="protein sequence ID" value="JAC65484.1"/>
    <property type="molecule type" value="Transcribed_RNA"/>
</dbReference>
<accession>A0A061R3Z6</accession>
<sequence length="59" mass="6045">FFSHSSARGAALRPLSVESLTGATCSHAAHALISVSILSAAAESLESERQRTTSSAEAD</sequence>
<proteinExistence type="predicted"/>
<dbReference type="AlphaFoldDB" id="A0A061R3Z6"/>
<gene>
    <name evidence="1" type="ORF">TSPGSL018_15939</name>
</gene>
<name>A0A061R3Z6_9CHLO</name>
<reference evidence="1" key="1">
    <citation type="submission" date="2014-05" db="EMBL/GenBank/DDBJ databases">
        <title>The transcriptome of the halophilic microalga Tetraselmis sp. GSL018 isolated from the Great Salt Lake, Utah.</title>
        <authorList>
            <person name="Jinkerson R.E."/>
            <person name="D'Adamo S."/>
            <person name="Posewitz M.C."/>
        </authorList>
    </citation>
    <scope>NUCLEOTIDE SEQUENCE</scope>
    <source>
        <strain evidence="1">GSL018</strain>
    </source>
</reference>
<protein>
    <submittedName>
        <fullName evidence="1">Uncharacterized protein</fullName>
    </submittedName>
</protein>
<organism evidence="1">
    <name type="scientific">Tetraselmis sp. GSL018</name>
    <dbReference type="NCBI Taxonomy" id="582737"/>
    <lineage>
        <taxon>Eukaryota</taxon>
        <taxon>Viridiplantae</taxon>
        <taxon>Chlorophyta</taxon>
        <taxon>core chlorophytes</taxon>
        <taxon>Chlorodendrophyceae</taxon>
        <taxon>Chlorodendrales</taxon>
        <taxon>Chlorodendraceae</taxon>
        <taxon>Tetraselmis</taxon>
    </lineage>
</organism>